<keyword evidence="4" id="KW-0391">Immunity</keyword>
<keyword evidence="6" id="KW-1133">Transmembrane helix</keyword>
<dbReference type="FunFam" id="3.40.80.10:FF:000001">
    <property type="entry name" value="Peptidoglycan recognition protein 1"/>
    <property type="match status" value="1"/>
</dbReference>
<organism evidence="9 10">
    <name type="scientific">Arctia plantaginis</name>
    <name type="common">Wood tiger moth</name>
    <name type="synonym">Phalaena plantaginis</name>
    <dbReference type="NCBI Taxonomy" id="874455"/>
    <lineage>
        <taxon>Eukaryota</taxon>
        <taxon>Metazoa</taxon>
        <taxon>Ecdysozoa</taxon>
        <taxon>Arthropoda</taxon>
        <taxon>Hexapoda</taxon>
        <taxon>Insecta</taxon>
        <taxon>Pterygota</taxon>
        <taxon>Neoptera</taxon>
        <taxon>Endopterygota</taxon>
        <taxon>Lepidoptera</taxon>
        <taxon>Glossata</taxon>
        <taxon>Ditrysia</taxon>
        <taxon>Noctuoidea</taxon>
        <taxon>Erebidae</taxon>
        <taxon>Arctiinae</taxon>
        <taxon>Arctia</taxon>
    </lineage>
</organism>
<dbReference type="EMBL" id="CADEBC010000208">
    <property type="protein sequence ID" value="CAB3226073.1"/>
    <property type="molecule type" value="Genomic_DNA"/>
</dbReference>
<evidence type="ECO:0000256" key="2">
    <source>
        <dbReference type="ARBA" id="ARBA00011245"/>
    </source>
</evidence>
<dbReference type="PANTHER" id="PTHR11022:SF41">
    <property type="entry name" value="PEPTIDOGLYCAN-RECOGNITION PROTEIN LC-RELATED"/>
    <property type="match status" value="1"/>
</dbReference>
<feature type="transmembrane region" description="Helical" evidence="6">
    <location>
        <begin position="80"/>
        <end position="101"/>
    </location>
</feature>
<evidence type="ECO:0000256" key="5">
    <source>
        <dbReference type="ARBA" id="ARBA00069708"/>
    </source>
</evidence>
<dbReference type="Proteomes" id="UP000494106">
    <property type="component" value="Unassembled WGS sequence"/>
</dbReference>
<sequence>MERSSCGSEVVVIDDRIMQTVEGCQPSIANLNVNKSSRVHIGPKFVTVTQNVDKTEVVKDLPFYRYMWDVTKSTTKAERVSCATAMFVLIICILLIVYFTVIAKDKEKKIADVAPHEWFITREMWLATKNEADTKRTDAYNPLKLVIVAHTVSSECSVFINCAAEMRNIQRYSLKDLKYDIAYNFVIGNDGRVYEGRGWNIVGAHTIGYNSCSMGLAFVGDYREGLPSYSKVTDLQQQRAQMLFQEGIRLGYLHPKFQVLGAKDLKSTLSPGTNLYRAIRKWSNYDHDHLFTSRTCDQIEELFKHEDANTTTIPTTDVTFT</sequence>
<keyword evidence="10" id="KW-1185">Reference proteome</keyword>
<dbReference type="SUPFAM" id="SSF55846">
    <property type="entry name" value="N-acetylmuramoyl-L-alanine amidase-like"/>
    <property type="match status" value="1"/>
</dbReference>
<gene>
    <name evidence="9" type="ORF">APLA_LOCUS2710</name>
</gene>
<comment type="subunit">
    <text evidence="2">Monomer.</text>
</comment>
<evidence type="ECO:0000259" key="8">
    <source>
        <dbReference type="SMART" id="SM00701"/>
    </source>
</evidence>
<dbReference type="InterPro" id="IPR036505">
    <property type="entry name" value="Amidase/PGRP_sf"/>
</dbReference>
<comment type="caution">
    <text evidence="9">The sequence shown here is derived from an EMBL/GenBank/DDBJ whole genome shotgun (WGS) entry which is preliminary data.</text>
</comment>
<accession>A0A8S0Z1I4</accession>
<proteinExistence type="inferred from homology"/>
<dbReference type="Pfam" id="PF01510">
    <property type="entry name" value="Amidase_2"/>
    <property type="match status" value="1"/>
</dbReference>
<dbReference type="AlphaFoldDB" id="A0A8S0Z1I4"/>
<dbReference type="GO" id="GO:0008745">
    <property type="term" value="F:N-acetylmuramoyl-L-alanine amidase activity"/>
    <property type="evidence" value="ECO:0007669"/>
    <property type="project" value="InterPro"/>
</dbReference>
<protein>
    <recommendedName>
        <fullName evidence="5">Peptidoglycan recognition protein</fullName>
    </recommendedName>
</protein>
<dbReference type="InterPro" id="IPR015510">
    <property type="entry name" value="PGRP"/>
</dbReference>
<evidence type="ECO:0000313" key="10">
    <source>
        <dbReference type="Proteomes" id="UP000494106"/>
    </source>
</evidence>
<dbReference type="OrthoDB" id="10001926at2759"/>
<dbReference type="PANTHER" id="PTHR11022">
    <property type="entry name" value="PEPTIDOGLYCAN RECOGNITION PROTEIN"/>
    <property type="match status" value="1"/>
</dbReference>
<feature type="domain" description="Peptidoglycan recognition protein family" evidence="8">
    <location>
        <begin position="120"/>
        <end position="266"/>
    </location>
</feature>
<dbReference type="SMART" id="SM00644">
    <property type="entry name" value="Ami_2"/>
    <property type="match status" value="1"/>
</dbReference>
<comment type="similarity">
    <text evidence="1">Belongs to the N-acetylmuramoyl-L-alanine amidase 2 family.</text>
</comment>
<name>A0A8S0Z1I4_ARCPL</name>
<dbReference type="InterPro" id="IPR002502">
    <property type="entry name" value="Amidase_domain"/>
</dbReference>
<evidence type="ECO:0000256" key="6">
    <source>
        <dbReference type="SAM" id="Phobius"/>
    </source>
</evidence>
<feature type="domain" description="N-acetylmuramoyl-L-alanine amidase" evidence="7">
    <location>
        <begin position="130"/>
        <end position="272"/>
    </location>
</feature>
<evidence type="ECO:0000259" key="7">
    <source>
        <dbReference type="SMART" id="SM00644"/>
    </source>
</evidence>
<dbReference type="InterPro" id="IPR006619">
    <property type="entry name" value="PGRP_domain_met/bac"/>
</dbReference>
<evidence type="ECO:0000256" key="3">
    <source>
        <dbReference type="ARBA" id="ARBA00022588"/>
    </source>
</evidence>
<dbReference type="GO" id="GO:0009253">
    <property type="term" value="P:peptidoglycan catabolic process"/>
    <property type="evidence" value="ECO:0007669"/>
    <property type="project" value="InterPro"/>
</dbReference>
<keyword evidence="6" id="KW-0812">Transmembrane</keyword>
<dbReference type="SMART" id="SM00701">
    <property type="entry name" value="PGRP"/>
    <property type="match status" value="1"/>
</dbReference>
<dbReference type="Gene3D" id="3.40.80.10">
    <property type="entry name" value="Peptidoglycan recognition protein-like"/>
    <property type="match status" value="1"/>
</dbReference>
<reference evidence="9 10" key="1">
    <citation type="submission" date="2020-04" db="EMBL/GenBank/DDBJ databases">
        <authorList>
            <person name="Wallbank WR R."/>
            <person name="Pardo Diaz C."/>
            <person name="Kozak K."/>
            <person name="Martin S."/>
            <person name="Jiggins C."/>
            <person name="Moest M."/>
            <person name="Warren A I."/>
            <person name="Byers J.R.P. K."/>
            <person name="Montejo-Kovacevich G."/>
            <person name="Yen C E."/>
        </authorList>
    </citation>
    <scope>NUCLEOTIDE SEQUENCE [LARGE SCALE GENOMIC DNA]</scope>
</reference>
<evidence type="ECO:0000256" key="4">
    <source>
        <dbReference type="ARBA" id="ARBA00022859"/>
    </source>
</evidence>
<evidence type="ECO:0000313" key="9">
    <source>
        <dbReference type="EMBL" id="CAB3226073.1"/>
    </source>
</evidence>
<evidence type="ECO:0000256" key="1">
    <source>
        <dbReference type="ARBA" id="ARBA00007553"/>
    </source>
</evidence>
<dbReference type="CDD" id="cd06583">
    <property type="entry name" value="PGRP"/>
    <property type="match status" value="1"/>
</dbReference>
<keyword evidence="3" id="KW-0399">Innate immunity</keyword>
<dbReference type="GO" id="GO:0008270">
    <property type="term" value="F:zinc ion binding"/>
    <property type="evidence" value="ECO:0007669"/>
    <property type="project" value="InterPro"/>
</dbReference>
<keyword evidence="6" id="KW-0472">Membrane</keyword>
<dbReference type="GO" id="GO:0045087">
    <property type="term" value="P:innate immune response"/>
    <property type="evidence" value="ECO:0007669"/>
    <property type="project" value="UniProtKB-KW"/>
</dbReference>